<dbReference type="RefSeq" id="WP_117689820.1">
    <property type="nucleotide sequence ID" value="NZ_QSUE01000002.1"/>
</dbReference>
<evidence type="ECO:0000313" key="3">
    <source>
        <dbReference type="Proteomes" id="UP000260970"/>
    </source>
</evidence>
<gene>
    <name evidence="2" type="ORF">DWV78_09045</name>
    <name evidence="1" type="ORF">DXB72_05030</name>
</gene>
<reference evidence="3 4" key="1">
    <citation type="submission" date="2018-08" db="EMBL/GenBank/DDBJ databases">
        <title>A genome reference for cultivated species of the human gut microbiota.</title>
        <authorList>
            <person name="Zou Y."/>
            <person name="Xue W."/>
            <person name="Luo G."/>
        </authorList>
    </citation>
    <scope>NUCLEOTIDE SEQUENCE [LARGE SCALE GENOMIC DNA]</scope>
    <source>
        <strain evidence="2 4">AF12-8</strain>
        <strain evidence="1 3">OM05-6AA</strain>
    </source>
</reference>
<accession>A0A3E5AQ89</accession>
<evidence type="ECO:0000313" key="2">
    <source>
        <dbReference type="EMBL" id="RGW39494.1"/>
    </source>
</evidence>
<dbReference type="AlphaFoldDB" id="A0A3E5AQ89"/>
<dbReference type="Proteomes" id="UP000286581">
    <property type="component" value="Unassembled WGS sequence"/>
</dbReference>
<protein>
    <submittedName>
        <fullName evidence="1">Uncharacterized protein</fullName>
    </submittedName>
</protein>
<dbReference type="EMBL" id="QSUG01000003">
    <property type="protein sequence ID" value="RGN25117.1"/>
    <property type="molecule type" value="Genomic_DNA"/>
</dbReference>
<organism evidence="1 3">
    <name type="scientific">Agathobacter rectalis</name>
    <dbReference type="NCBI Taxonomy" id="39491"/>
    <lineage>
        <taxon>Bacteria</taxon>
        <taxon>Bacillati</taxon>
        <taxon>Bacillota</taxon>
        <taxon>Clostridia</taxon>
        <taxon>Lachnospirales</taxon>
        <taxon>Lachnospiraceae</taxon>
        <taxon>Agathobacter</taxon>
    </lineage>
</organism>
<sequence>MYEQSLLCGIMNDWYGSMEDLFQDLKHYGFEVLESNRESITVSCDDDGDYVQIELVLGGTERTIVVEDFEEIYREEA</sequence>
<comment type="caution">
    <text evidence="1">The sequence shown here is derived from an EMBL/GenBank/DDBJ whole genome shotgun (WGS) entry which is preliminary data.</text>
</comment>
<dbReference type="Proteomes" id="UP000260970">
    <property type="component" value="Unassembled WGS sequence"/>
</dbReference>
<proteinExistence type="predicted"/>
<evidence type="ECO:0000313" key="4">
    <source>
        <dbReference type="Proteomes" id="UP000286581"/>
    </source>
</evidence>
<dbReference type="EMBL" id="QSAE01000026">
    <property type="protein sequence ID" value="RGW39494.1"/>
    <property type="molecule type" value="Genomic_DNA"/>
</dbReference>
<evidence type="ECO:0000313" key="1">
    <source>
        <dbReference type="EMBL" id="RGN25117.1"/>
    </source>
</evidence>
<name>A0A3E5AQ89_9FIRM</name>